<reference evidence="2" key="3">
    <citation type="journal article" date="2013" name="Nucleic Acids Res.">
        <title>The genome of Anopheles darlingi, the main neotropical malaria vector.</title>
        <authorList>
            <person name="Marinotti O."/>
            <person name="Cerqueira G.C."/>
            <person name="de Almeida L.G."/>
            <person name="Ferro M.I."/>
            <person name="Loreto E.L."/>
            <person name="Zaha A."/>
            <person name="Teixeira S.M."/>
            <person name="Wespiser A.R."/>
            <person name="Almeida E Silva A."/>
            <person name="Schlindwein A.D."/>
            <person name="Pacheco A.C."/>
            <person name="Silva A.L."/>
            <person name="Graveley B.R."/>
            <person name="Walenz B.P."/>
            <person name="Lima Bde A."/>
            <person name="Ribeiro C.A."/>
            <person name="Nunes-Silva C.G."/>
            <person name="de Carvalho C.R."/>
            <person name="Soares C.M."/>
            <person name="de Menezes C.B."/>
            <person name="Matiolli C."/>
            <person name="Caffrey D."/>
            <person name="Araujo D.A."/>
            <person name="de Oliveira D.M."/>
            <person name="Golenbock D."/>
            <person name="Grisard E.C."/>
            <person name="Fantinatti-Garboggini F."/>
            <person name="de Carvalho F.M."/>
            <person name="Barcellos F.G."/>
            <person name="Prosdocimi F."/>
            <person name="May G."/>
            <person name="Azevedo Junior G.M."/>
            <person name="Guimaraes G.M."/>
            <person name="Goldman G.H."/>
            <person name="Padilha I.Q."/>
            <person name="Batista Jda S."/>
            <person name="Ferro J.A."/>
            <person name="Ribeiro J.M."/>
            <person name="Fietto J.L."/>
            <person name="Dabbas K.M."/>
            <person name="Cerdeira L."/>
            <person name="Agnez-Lima L.F."/>
            <person name="Brocchi M."/>
            <person name="de Carvalho M.O."/>
            <person name="Teixeira Mde M."/>
            <person name="Diniz Maia Mde M."/>
            <person name="Goldman M.H."/>
            <person name="Cruz Schneider M.P."/>
            <person name="Felipe M.S."/>
            <person name="Hungria M."/>
            <person name="Nicolas M.F."/>
            <person name="Pereira M."/>
            <person name="Montes M.A."/>
            <person name="Cantao M.E."/>
            <person name="Vincentz M."/>
            <person name="Rafael M.S."/>
            <person name="Silverman N."/>
            <person name="Stoco P.H."/>
            <person name="Souza R.C."/>
            <person name="Vicentini R."/>
            <person name="Gazzinelli R.T."/>
            <person name="Neves Rde O."/>
            <person name="Silva R."/>
            <person name="Astolfi-Filho S."/>
            <person name="Maciel T.E."/>
            <person name="Urmenyi T.P."/>
            <person name="Tadei W.P."/>
            <person name="Camargo E.P."/>
            <person name="de Vasconcelos A.T."/>
        </authorList>
    </citation>
    <scope>NUCLEOTIDE SEQUENCE</scope>
</reference>
<evidence type="ECO:0000313" key="2">
    <source>
        <dbReference type="EMBL" id="ETN59647.1"/>
    </source>
</evidence>
<keyword evidence="4" id="KW-1185">Reference proteome</keyword>
<reference evidence="3" key="4">
    <citation type="submission" date="2015-06" db="UniProtKB">
        <authorList>
            <consortium name="EnsemblMetazoa"/>
        </authorList>
    </citation>
    <scope>IDENTIFICATION</scope>
</reference>
<organism evidence="2">
    <name type="scientific">Anopheles darlingi</name>
    <name type="common">Mosquito</name>
    <dbReference type="NCBI Taxonomy" id="43151"/>
    <lineage>
        <taxon>Eukaryota</taxon>
        <taxon>Metazoa</taxon>
        <taxon>Ecdysozoa</taxon>
        <taxon>Arthropoda</taxon>
        <taxon>Hexapoda</taxon>
        <taxon>Insecta</taxon>
        <taxon>Pterygota</taxon>
        <taxon>Neoptera</taxon>
        <taxon>Endopterygota</taxon>
        <taxon>Diptera</taxon>
        <taxon>Nematocera</taxon>
        <taxon>Culicoidea</taxon>
        <taxon>Culicidae</taxon>
        <taxon>Anophelinae</taxon>
        <taxon>Anopheles</taxon>
    </lineage>
</organism>
<dbReference type="HOGENOM" id="CLU_1023838_0_0_1"/>
<proteinExistence type="predicted"/>
<dbReference type="EMBL" id="ADMH02002070">
    <property type="protein sequence ID" value="ETN59647.1"/>
    <property type="molecule type" value="Genomic_DNA"/>
</dbReference>
<reference evidence="2 4" key="1">
    <citation type="journal article" date="2010" name="BMC Genomics">
        <title>Combination of measures distinguishes pre-miRNAs from other stem-loops in the genome of the newly sequenced Anopheles darlingi.</title>
        <authorList>
            <person name="Mendes N.D."/>
            <person name="Freitas A.T."/>
            <person name="Vasconcelos A.T."/>
            <person name="Sagot M.F."/>
        </authorList>
    </citation>
    <scope>NUCLEOTIDE SEQUENCE</scope>
</reference>
<dbReference type="Gene3D" id="1.20.5.170">
    <property type="match status" value="1"/>
</dbReference>
<feature type="region of interest" description="Disordered" evidence="1">
    <location>
        <begin position="103"/>
        <end position="123"/>
    </location>
</feature>
<name>W5J593_ANODA</name>
<feature type="region of interest" description="Disordered" evidence="1">
    <location>
        <begin position="25"/>
        <end position="48"/>
    </location>
</feature>
<dbReference type="eggNOG" id="ENOG502T801">
    <property type="taxonomic scope" value="Eukaryota"/>
</dbReference>
<dbReference type="Proteomes" id="UP000000673">
    <property type="component" value="Unassembled WGS sequence"/>
</dbReference>
<evidence type="ECO:0000313" key="4">
    <source>
        <dbReference type="Proteomes" id="UP000000673"/>
    </source>
</evidence>
<gene>
    <name evidence="2" type="ORF">AND_008783</name>
</gene>
<dbReference type="STRING" id="43151.W5J593"/>
<dbReference type="VEuPathDB" id="VectorBase:ADAR2_011242"/>
<dbReference type="EnsemblMetazoa" id="ADAC008783-RA">
    <property type="protein sequence ID" value="ADAC008783-PA"/>
    <property type="gene ID" value="ADAC008783"/>
</dbReference>
<dbReference type="CDD" id="cd14686">
    <property type="entry name" value="bZIP"/>
    <property type="match status" value="1"/>
</dbReference>
<reference evidence="2" key="2">
    <citation type="submission" date="2010-05" db="EMBL/GenBank/DDBJ databases">
        <authorList>
            <person name="Almeida L.G."/>
            <person name="Nicolas M.F."/>
            <person name="Souza R.C."/>
            <person name="Vasconcelos A.T.R."/>
        </authorList>
    </citation>
    <scope>NUCLEOTIDE SEQUENCE</scope>
</reference>
<sequence length="272" mass="30482">MCTQRSATEQEDQHADPIVVFHYRDSPTSSTASAEIMVRGSQQTSDTLDWSRLQREAALTSVSLGEYEPSLEGGNATDVSLLSTGTISDDSAADEGRLQIAWDGTDEHSEDETESESGRSTVVSLALPNRRSSRAAPYTNRRMVSTLMPSKTLPSKVLEGTKFPIVYHRNMARTFPGHETRTPEQQRQRQRNTEAARISRAKTKLLEQLMEREMQDVAATNTNRKRMVASQREYVNRLAELLHLPRSTMKLIEKQLSDEANLQGKSSIESII</sequence>
<evidence type="ECO:0008006" key="5">
    <source>
        <dbReference type="Google" id="ProtNLM"/>
    </source>
</evidence>
<evidence type="ECO:0000313" key="3">
    <source>
        <dbReference type="EnsemblMetazoa" id="ADAC008783-PA"/>
    </source>
</evidence>
<accession>W5J593</accession>
<dbReference type="AlphaFoldDB" id="W5J593"/>
<protein>
    <recommendedName>
        <fullName evidence="5">BZIP domain-containing protein</fullName>
    </recommendedName>
</protein>
<dbReference type="VEuPathDB" id="VectorBase:ADAC008783"/>
<evidence type="ECO:0000256" key="1">
    <source>
        <dbReference type="SAM" id="MobiDB-lite"/>
    </source>
</evidence>